<dbReference type="Gene3D" id="1.20.1070.10">
    <property type="entry name" value="Rhodopsin 7-helix transmembrane proteins"/>
    <property type="match status" value="1"/>
</dbReference>
<dbReference type="GO" id="GO:0004930">
    <property type="term" value="F:G protein-coupled receptor activity"/>
    <property type="evidence" value="ECO:0007669"/>
    <property type="project" value="UniProtKB-KW"/>
</dbReference>
<evidence type="ECO:0000256" key="2">
    <source>
        <dbReference type="ARBA" id="ARBA00022692"/>
    </source>
</evidence>
<protein>
    <recommendedName>
        <fullName evidence="9">G-protein coupled receptors family 1 profile domain-containing protein</fullName>
    </recommendedName>
</protein>
<evidence type="ECO:0000256" key="3">
    <source>
        <dbReference type="ARBA" id="ARBA00022989"/>
    </source>
</evidence>
<keyword evidence="7" id="KW-0807">Transducer</keyword>
<evidence type="ECO:0000256" key="1">
    <source>
        <dbReference type="ARBA" id="ARBA00004141"/>
    </source>
</evidence>
<feature type="domain" description="G-protein coupled receptors family 1 profile" evidence="9">
    <location>
        <begin position="65"/>
        <end position="134"/>
    </location>
</feature>
<accession>A0A8D0FAZ9</accession>
<keyword evidence="3 8" id="KW-1133">Transmembrane helix</keyword>
<evidence type="ECO:0000256" key="6">
    <source>
        <dbReference type="ARBA" id="ARBA00023170"/>
    </source>
</evidence>
<name>A0A8D0FAZ9_STROC</name>
<keyword evidence="5 8" id="KW-0472">Membrane</keyword>
<evidence type="ECO:0000256" key="4">
    <source>
        <dbReference type="ARBA" id="ARBA00023040"/>
    </source>
</evidence>
<dbReference type="AlphaFoldDB" id="A0A8D0FAZ9"/>
<evidence type="ECO:0000313" key="11">
    <source>
        <dbReference type="Proteomes" id="UP000694551"/>
    </source>
</evidence>
<dbReference type="InterPro" id="IPR000276">
    <property type="entry name" value="GPCR_Rhodpsn"/>
</dbReference>
<dbReference type="Proteomes" id="UP000694551">
    <property type="component" value="Unplaced"/>
</dbReference>
<evidence type="ECO:0000256" key="8">
    <source>
        <dbReference type="SAM" id="Phobius"/>
    </source>
</evidence>
<evidence type="ECO:0000256" key="5">
    <source>
        <dbReference type="ARBA" id="ARBA00023136"/>
    </source>
</evidence>
<evidence type="ECO:0000313" key="10">
    <source>
        <dbReference type="Ensembl" id="ENSSOCP00000012751.1"/>
    </source>
</evidence>
<dbReference type="Ensembl" id="ENSSOCT00000013102.1">
    <property type="protein sequence ID" value="ENSSOCP00000012751.1"/>
    <property type="gene ID" value="ENSSOCG00000009701.1"/>
</dbReference>
<dbReference type="SUPFAM" id="SSF81321">
    <property type="entry name" value="Family A G protein-coupled receptor-like"/>
    <property type="match status" value="1"/>
</dbReference>
<dbReference type="GO" id="GO:0016020">
    <property type="term" value="C:membrane"/>
    <property type="evidence" value="ECO:0007669"/>
    <property type="project" value="UniProtKB-SubCell"/>
</dbReference>
<reference evidence="10" key="1">
    <citation type="submission" date="2025-08" db="UniProtKB">
        <authorList>
            <consortium name="Ensembl"/>
        </authorList>
    </citation>
    <scope>IDENTIFICATION</scope>
</reference>
<reference evidence="10" key="2">
    <citation type="submission" date="2025-09" db="UniProtKB">
        <authorList>
            <consortium name="Ensembl"/>
        </authorList>
    </citation>
    <scope>IDENTIFICATION</scope>
</reference>
<sequence>MWGRRGAVWGCVGQTWGCVGLCGAGADPQPPAGPFEGPNYHIAPRWVYTLTSLWMIFVVVASVFTNGLVLVATWRFKKLRHPLNWILVNLAVADLGETLIASTISVVNQIFGYFVLGHPLCVIEGYTVSVCGES</sequence>
<organism evidence="10 11">
    <name type="scientific">Strix occidentalis caurina</name>
    <name type="common">northern spotted owl</name>
    <dbReference type="NCBI Taxonomy" id="311401"/>
    <lineage>
        <taxon>Eukaryota</taxon>
        <taxon>Metazoa</taxon>
        <taxon>Chordata</taxon>
        <taxon>Craniata</taxon>
        <taxon>Vertebrata</taxon>
        <taxon>Euteleostomi</taxon>
        <taxon>Archelosauria</taxon>
        <taxon>Archosauria</taxon>
        <taxon>Dinosauria</taxon>
        <taxon>Saurischia</taxon>
        <taxon>Theropoda</taxon>
        <taxon>Coelurosauria</taxon>
        <taxon>Aves</taxon>
        <taxon>Neognathae</taxon>
        <taxon>Neoaves</taxon>
        <taxon>Telluraves</taxon>
        <taxon>Strigiformes</taxon>
        <taxon>Strigidae</taxon>
        <taxon>Strix</taxon>
    </lineage>
</organism>
<dbReference type="PRINTS" id="PR00237">
    <property type="entry name" value="GPCRRHODOPSN"/>
</dbReference>
<dbReference type="InterPro" id="IPR017452">
    <property type="entry name" value="GPCR_Rhodpsn_7TM"/>
</dbReference>
<comment type="subcellular location">
    <subcellularLocation>
        <location evidence="1">Membrane</location>
        <topology evidence="1">Multi-pass membrane protein</topology>
    </subcellularLocation>
</comment>
<feature type="transmembrane region" description="Helical" evidence="8">
    <location>
        <begin position="46"/>
        <end position="71"/>
    </location>
</feature>
<dbReference type="Pfam" id="PF00001">
    <property type="entry name" value="7tm_1"/>
    <property type="match status" value="1"/>
</dbReference>
<dbReference type="InterPro" id="IPR050125">
    <property type="entry name" value="GPCR_opsins"/>
</dbReference>
<keyword evidence="11" id="KW-1185">Reference proteome</keyword>
<keyword evidence="4" id="KW-0297">G-protein coupled receptor</keyword>
<keyword evidence="6" id="KW-0675">Receptor</keyword>
<evidence type="ECO:0000256" key="7">
    <source>
        <dbReference type="ARBA" id="ARBA00023224"/>
    </source>
</evidence>
<dbReference type="PANTHER" id="PTHR24240">
    <property type="entry name" value="OPSIN"/>
    <property type="match status" value="1"/>
</dbReference>
<keyword evidence="2 8" id="KW-0812">Transmembrane</keyword>
<evidence type="ECO:0000259" key="9">
    <source>
        <dbReference type="PROSITE" id="PS50262"/>
    </source>
</evidence>
<proteinExistence type="predicted"/>
<dbReference type="PROSITE" id="PS50262">
    <property type="entry name" value="G_PROTEIN_RECEP_F1_2"/>
    <property type="match status" value="1"/>
</dbReference>